<accession>A0A2G2V4I1</accession>
<reference evidence="2 3" key="1">
    <citation type="journal article" date="2017" name="Genome Biol.">
        <title>New reference genome sequences of hot pepper reveal the massive evolution of plant disease-resistance genes by retroduplication.</title>
        <authorList>
            <person name="Kim S."/>
            <person name="Park J."/>
            <person name="Yeom S.I."/>
            <person name="Kim Y.M."/>
            <person name="Seo E."/>
            <person name="Kim K.T."/>
            <person name="Kim M.S."/>
            <person name="Lee J.M."/>
            <person name="Cheong K."/>
            <person name="Shin H.S."/>
            <person name="Kim S.B."/>
            <person name="Han K."/>
            <person name="Lee J."/>
            <person name="Park M."/>
            <person name="Lee H.A."/>
            <person name="Lee H.Y."/>
            <person name="Lee Y."/>
            <person name="Oh S."/>
            <person name="Lee J.H."/>
            <person name="Choi E."/>
            <person name="Choi E."/>
            <person name="Lee S.E."/>
            <person name="Jeon J."/>
            <person name="Kim H."/>
            <person name="Choi G."/>
            <person name="Song H."/>
            <person name="Lee J."/>
            <person name="Lee S.C."/>
            <person name="Kwon J.K."/>
            <person name="Lee H.Y."/>
            <person name="Koo N."/>
            <person name="Hong Y."/>
            <person name="Kim R.W."/>
            <person name="Kang W.H."/>
            <person name="Huh J.H."/>
            <person name="Kang B.C."/>
            <person name="Yang T.J."/>
            <person name="Lee Y.H."/>
            <person name="Bennetzen J.L."/>
            <person name="Choi D."/>
        </authorList>
    </citation>
    <scope>NUCLEOTIDE SEQUENCE [LARGE SCALE GENOMIC DNA]</scope>
    <source>
        <strain evidence="3">cv. PBC81</strain>
    </source>
</reference>
<keyword evidence="3" id="KW-1185">Reference proteome</keyword>
<dbReference type="STRING" id="33114.A0A2G2V4I1"/>
<feature type="transmembrane region" description="Helical" evidence="1">
    <location>
        <begin position="181"/>
        <end position="203"/>
    </location>
</feature>
<evidence type="ECO:0000313" key="2">
    <source>
        <dbReference type="EMBL" id="PHT27828.1"/>
    </source>
</evidence>
<organism evidence="2 3">
    <name type="scientific">Capsicum baccatum</name>
    <name type="common">Peruvian pepper</name>
    <dbReference type="NCBI Taxonomy" id="33114"/>
    <lineage>
        <taxon>Eukaryota</taxon>
        <taxon>Viridiplantae</taxon>
        <taxon>Streptophyta</taxon>
        <taxon>Embryophyta</taxon>
        <taxon>Tracheophyta</taxon>
        <taxon>Spermatophyta</taxon>
        <taxon>Magnoliopsida</taxon>
        <taxon>eudicotyledons</taxon>
        <taxon>Gunneridae</taxon>
        <taxon>Pentapetalae</taxon>
        <taxon>asterids</taxon>
        <taxon>lamiids</taxon>
        <taxon>Solanales</taxon>
        <taxon>Solanaceae</taxon>
        <taxon>Solanoideae</taxon>
        <taxon>Capsiceae</taxon>
        <taxon>Capsicum</taxon>
    </lineage>
</organism>
<reference evidence="3" key="2">
    <citation type="journal article" date="2017" name="J. Anim. Genet.">
        <title>Multiple reference genome sequences of hot pepper reveal the massive evolution of plant disease resistance genes by retroduplication.</title>
        <authorList>
            <person name="Kim S."/>
            <person name="Park J."/>
            <person name="Yeom S.-I."/>
            <person name="Kim Y.-M."/>
            <person name="Seo E."/>
            <person name="Kim K.-T."/>
            <person name="Kim M.-S."/>
            <person name="Lee J.M."/>
            <person name="Cheong K."/>
            <person name="Shin H.-S."/>
            <person name="Kim S.-B."/>
            <person name="Han K."/>
            <person name="Lee J."/>
            <person name="Park M."/>
            <person name="Lee H.-A."/>
            <person name="Lee H.-Y."/>
            <person name="Lee Y."/>
            <person name="Oh S."/>
            <person name="Lee J.H."/>
            <person name="Choi E."/>
            <person name="Choi E."/>
            <person name="Lee S.E."/>
            <person name="Jeon J."/>
            <person name="Kim H."/>
            <person name="Choi G."/>
            <person name="Song H."/>
            <person name="Lee J."/>
            <person name="Lee S.-C."/>
            <person name="Kwon J.-K."/>
            <person name="Lee H.-Y."/>
            <person name="Koo N."/>
            <person name="Hong Y."/>
            <person name="Kim R.W."/>
            <person name="Kang W.-H."/>
            <person name="Huh J.H."/>
            <person name="Kang B.-C."/>
            <person name="Yang T.-J."/>
            <person name="Lee Y.-H."/>
            <person name="Bennetzen J.L."/>
            <person name="Choi D."/>
        </authorList>
    </citation>
    <scope>NUCLEOTIDE SEQUENCE [LARGE SCALE GENOMIC DNA]</scope>
    <source>
        <strain evidence="3">cv. PBC81</strain>
    </source>
</reference>
<dbReference type="GO" id="GO:0008017">
    <property type="term" value="F:microtubule binding"/>
    <property type="evidence" value="ECO:0007669"/>
    <property type="project" value="InterPro"/>
</dbReference>
<keyword evidence="2" id="KW-0645">Protease</keyword>
<proteinExistence type="predicted"/>
<dbReference type="PANTHER" id="PTHR31358">
    <property type="entry name" value="PROTEIN WVD2-LIKE 4"/>
    <property type="match status" value="1"/>
</dbReference>
<feature type="transmembrane region" description="Helical" evidence="1">
    <location>
        <begin position="156"/>
        <end position="175"/>
    </location>
</feature>
<comment type="caution">
    <text evidence="2">The sequence shown here is derived from an EMBL/GenBank/DDBJ whole genome shotgun (WGS) entry which is preliminary data.</text>
</comment>
<keyword evidence="2" id="KW-0378">Hydrolase</keyword>
<gene>
    <name evidence="2" type="ORF">CQW23_32573</name>
</gene>
<keyword evidence="1" id="KW-1133">Transmembrane helix</keyword>
<dbReference type="OrthoDB" id="424753at2759"/>
<evidence type="ECO:0000256" key="1">
    <source>
        <dbReference type="SAM" id="Phobius"/>
    </source>
</evidence>
<dbReference type="Proteomes" id="UP000224567">
    <property type="component" value="Unassembled WGS sequence"/>
</dbReference>
<dbReference type="InterPro" id="IPR044833">
    <property type="entry name" value="WDL5/6"/>
</dbReference>
<evidence type="ECO:0000313" key="3">
    <source>
        <dbReference type="Proteomes" id="UP000224567"/>
    </source>
</evidence>
<dbReference type="PANTHER" id="PTHR31358:SF44">
    <property type="entry name" value="ASPARTATE CARBAMOYLTRANSFERASE, CHLOROPLASTIC"/>
    <property type="match status" value="1"/>
</dbReference>
<dbReference type="GO" id="GO:0008233">
    <property type="term" value="F:peptidase activity"/>
    <property type="evidence" value="ECO:0007669"/>
    <property type="project" value="UniProtKB-KW"/>
</dbReference>
<sequence>MLVKAYSLRSYENRDVFMDEKYKTASSQSWKVQDHLETDKRCSRLEKIDRLEIFQEYKRDLEREEVEQRKLRMMVDNVLVVVGDAISCDSGMVVSTHTVVSVADSGGSDGDAGDSGGDVVVLVLIDKLVGSRNRPVAVDGGGIGGRGVHRALHLGLLYVGSLVVFLVYSILYGLTGNESNWLGATTSTVVIIFGSSFLISYFFMNLSVTDPLSARQDALQSTVIRLREDFRRKHQNSSVRSSEWYGSSVKCSSSADSSHLGNATVPFTGDGSTWNNIEGINSDKSIDSGRPSLALRSSSFRSVVQNPEVGSSCVDRNLEHNSSLVVFSSTGLESQGGYSSTSTSANEQILDLNLALAFQEKLSDPRITSMLKQKGRHTDCELANLLQDKGLDPNFVVMLEENGLDPMILALLQRSSLDANREHRDNILNADDIVNASIVSCVSKILHDDDILDASIVPYMSIDIA</sequence>
<keyword evidence="1" id="KW-0472">Membrane</keyword>
<dbReference type="GO" id="GO:0006508">
    <property type="term" value="P:proteolysis"/>
    <property type="evidence" value="ECO:0007669"/>
    <property type="project" value="UniProtKB-KW"/>
</dbReference>
<dbReference type="AlphaFoldDB" id="A0A2G2V4I1"/>
<protein>
    <submittedName>
        <fullName evidence="2">Calpain-type cysteine protease DEK1</fullName>
    </submittedName>
</protein>
<keyword evidence="1" id="KW-0812">Transmembrane</keyword>
<name>A0A2G2V4I1_CAPBA</name>
<dbReference type="EMBL" id="MLFT02000307">
    <property type="protein sequence ID" value="PHT27828.1"/>
    <property type="molecule type" value="Genomic_DNA"/>
</dbReference>